<reference evidence="4" key="1">
    <citation type="submission" date="2022-03" db="EMBL/GenBank/DDBJ databases">
        <title>Identification of a novel bacterium isolated from mangrove sediments.</title>
        <authorList>
            <person name="Pan X."/>
        </authorList>
    </citation>
    <scope>NUCLEOTIDE SEQUENCE</scope>
    <source>
        <strain evidence="4">B2580</strain>
    </source>
</reference>
<feature type="domain" description="MOSC" evidence="2">
    <location>
        <begin position="28"/>
        <end position="161"/>
    </location>
</feature>
<comment type="caution">
    <text evidence="4">The sequence shown here is derived from an EMBL/GenBank/DDBJ whole genome shotgun (WGS) entry which is preliminary data.</text>
</comment>
<dbReference type="PANTHER" id="PTHR30212:SF2">
    <property type="entry name" value="PROTEIN YIIM"/>
    <property type="match status" value="1"/>
</dbReference>
<dbReference type="SUPFAM" id="SSF63380">
    <property type="entry name" value="Riboflavin synthase domain-like"/>
    <property type="match status" value="1"/>
</dbReference>
<dbReference type="Proteomes" id="UP001162880">
    <property type="component" value="Unassembled WGS sequence"/>
</dbReference>
<sequence>MKLLNVSAGKIQTVEIGGEKVRTAHVKMPRPEPWIITPDGAEGDERASHPDKLYAFARTGYGHWQAQLGVAPGEWNDGFFGENLTFDGLDETDIRVGDEFMLGEDVRLFVSGARTPCIKLAWRLNQPRDFLKTFAASRHTGVYLGVLDPGTVKPGDRLERVVHDPGMPSIADVCDYVAGVQAPVELMRRLLAFERLSPTLRILLGARLNAAEAAERAGRHHWTGWRDFRIGRIVEETPEIRSVSLSPLDEGPLCLPQPGQFVSVRMADPSGDMIQRVWSLSSYAAGMDSYRLSIRRQQGPGSNWIHRAQAGDTVQLKAPAGSFVLDPGSYHPVVLVAAGIGITPLMAMLEAHLARENAPAPVHLIYGARRPGDAAFLGELLALAAARDDFTLTQVYSQADAGDWPRSRITAGIVKESVRDTYIALDGRRIPVPWYESDIYLCGPGDFCDALRDELVELGGQPGHIFSERFEAAGMAPGEIEEAEVRFVRSGTAAHWSARSGETLLDLAERAGVAVSSDCRAGACLTCRTPVTGGKVTADLGDGSALLCIGRPATPIIELDC</sequence>
<dbReference type="EMBL" id="JALHLE010000049">
    <property type="protein sequence ID" value="MCJ2180958.1"/>
    <property type="molecule type" value="Genomic_DNA"/>
</dbReference>
<dbReference type="Gene3D" id="2.40.30.10">
    <property type="entry name" value="Translation factors"/>
    <property type="match status" value="1"/>
</dbReference>
<evidence type="ECO:0000313" key="4">
    <source>
        <dbReference type="EMBL" id="MCJ2180958.1"/>
    </source>
</evidence>
<dbReference type="InterPro" id="IPR011037">
    <property type="entry name" value="Pyrv_Knase-like_insert_dom_sf"/>
</dbReference>
<dbReference type="Pfam" id="PF00111">
    <property type="entry name" value="Fer2"/>
    <property type="match status" value="1"/>
</dbReference>
<dbReference type="PANTHER" id="PTHR30212">
    <property type="entry name" value="PROTEIN YIIM"/>
    <property type="match status" value="1"/>
</dbReference>
<gene>
    <name evidence="4" type="ORF">MTR64_20500</name>
</gene>
<dbReference type="PROSITE" id="PS51340">
    <property type="entry name" value="MOSC"/>
    <property type="match status" value="1"/>
</dbReference>
<dbReference type="InterPro" id="IPR005302">
    <property type="entry name" value="MoCF_Sase_C"/>
</dbReference>
<dbReference type="InterPro" id="IPR039261">
    <property type="entry name" value="FNR_nucleotide-bd"/>
</dbReference>
<evidence type="ECO:0000259" key="1">
    <source>
        <dbReference type="PROSITE" id="PS51085"/>
    </source>
</evidence>
<dbReference type="PROSITE" id="PS51384">
    <property type="entry name" value="FAD_FR"/>
    <property type="match status" value="1"/>
</dbReference>
<protein>
    <submittedName>
        <fullName evidence="4">MOSC domain-containing protein</fullName>
    </submittedName>
</protein>
<dbReference type="InterPro" id="IPR001709">
    <property type="entry name" value="Flavoprot_Pyr_Nucl_cyt_Rdtase"/>
</dbReference>
<evidence type="ECO:0000259" key="3">
    <source>
        <dbReference type="PROSITE" id="PS51384"/>
    </source>
</evidence>
<dbReference type="Gene3D" id="3.10.20.30">
    <property type="match status" value="1"/>
</dbReference>
<dbReference type="PRINTS" id="PR00371">
    <property type="entry name" value="FPNCR"/>
</dbReference>
<dbReference type="PROSITE" id="PS51085">
    <property type="entry name" value="2FE2S_FER_2"/>
    <property type="match status" value="1"/>
</dbReference>
<dbReference type="Pfam" id="PF03473">
    <property type="entry name" value="MOSC"/>
    <property type="match status" value="1"/>
</dbReference>
<evidence type="ECO:0000259" key="2">
    <source>
        <dbReference type="PROSITE" id="PS51340"/>
    </source>
</evidence>
<dbReference type="PRINTS" id="PR00410">
    <property type="entry name" value="PHEHYDRXLASE"/>
</dbReference>
<dbReference type="RefSeq" id="WP_243996406.1">
    <property type="nucleotide sequence ID" value="NZ_JALHLE010000049.1"/>
</dbReference>
<dbReference type="InterPro" id="IPR012675">
    <property type="entry name" value="Beta-grasp_dom_sf"/>
</dbReference>
<keyword evidence="5" id="KW-1185">Reference proteome</keyword>
<dbReference type="InterPro" id="IPR001433">
    <property type="entry name" value="OxRdtase_FAD/NAD-bd"/>
</dbReference>
<feature type="domain" description="2Fe-2S ferredoxin-type" evidence="1">
    <location>
        <begin position="483"/>
        <end position="561"/>
    </location>
</feature>
<dbReference type="CDD" id="cd00207">
    <property type="entry name" value="fer2"/>
    <property type="match status" value="1"/>
</dbReference>
<proteinExistence type="predicted"/>
<dbReference type="InterPro" id="IPR001041">
    <property type="entry name" value="2Fe-2S_ferredoxin-type"/>
</dbReference>
<dbReference type="Gene3D" id="2.40.33.20">
    <property type="entry name" value="PK beta-barrel domain-like"/>
    <property type="match status" value="1"/>
</dbReference>
<dbReference type="InterPro" id="IPR017938">
    <property type="entry name" value="Riboflavin_synthase-like_b-brl"/>
</dbReference>
<feature type="domain" description="FAD-binding FR-type" evidence="3">
    <location>
        <begin position="223"/>
        <end position="326"/>
    </location>
</feature>
<dbReference type="SUPFAM" id="SSF50800">
    <property type="entry name" value="PK beta-barrel domain-like"/>
    <property type="match status" value="1"/>
</dbReference>
<dbReference type="Gene3D" id="3.40.50.80">
    <property type="entry name" value="Nucleotide-binding domain of ferredoxin-NADP reductase (FNR) module"/>
    <property type="match status" value="1"/>
</dbReference>
<dbReference type="SUPFAM" id="SSF54292">
    <property type="entry name" value="2Fe-2S ferredoxin-like"/>
    <property type="match status" value="1"/>
</dbReference>
<dbReference type="InterPro" id="IPR017927">
    <property type="entry name" value="FAD-bd_FR_type"/>
</dbReference>
<name>A0ABT0B7G7_9SPHN</name>
<accession>A0ABT0B7G7</accession>
<evidence type="ECO:0000313" key="5">
    <source>
        <dbReference type="Proteomes" id="UP001162880"/>
    </source>
</evidence>
<dbReference type="SUPFAM" id="SSF52343">
    <property type="entry name" value="Ferredoxin reductase-like, C-terminal NADP-linked domain"/>
    <property type="match status" value="1"/>
</dbReference>
<dbReference type="Pfam" id="PF00175">
    <property type="entry name" value="NAD_binding_1"/>
    <property type="match status" value="1"/>
</dbReference>
<organism evidence="4 5">
    <name type="scientific">Novosphingobium album</name>
    <name type="common">ex Hu et al. 2023</name>
    <dbReference type="NCBI Taxonomy" id="2930093"/>
    <lineage>
        <taxon>Bacteria</taxon>
        <taxon>Pseudomonadati</taxon>
        <taxon>Pseudomonadota</taxon>
        <taxon>Alphaproteobacteria</taxon>
        <taxon>Sphingomonadales</taxon>
        <taxon>Sphingomonadaceae</taxon>
        <taxon>Novosphingobium</taxon>
    </lineage>
</organism>
<dbReference type="InterPro" id="IPR052353">
    <property type="entry name" value="Benzoxazolinone_Detox_Enz"/>
</dbReference>
<dbReference type="InterPro" id="IPR036010">
    <property type="entry name" value="2Fe-2S_ferredoxin-like_sf"/>
</dbReference>